<protein>
    <submittedName>
        <fullName evidence="1">Uncharacterized protein</fullName>
    </submittedName>
</protein>
<reference evidence="1" key="1">
    <citation type="journal article" date="2014" name="Front. Microbiol.">
        <title>High frequency of phylogenetically diverse reductive dehalogenase-homologous genes in deep subseafloor sedimentary metagenomes.</title>
        <authorList>
            <person name="Kawai M."/>
            <person name="Futagami T."/>
            <person name="Toyoda A."/>
            <person name="Takaki Y."/>
            <person name="Nishi S."/>
            <person name="Hori S."/>
            <person name="Arai W."/>
            <person name="Tsubouchi T."/>
            <person name="Morono Y."/>
            <person name="Uchiyama I."/>
            <person name="Ito T."/>
            <person name="Fujiyama A."/>
            <person name="Inagaki F."/>
            <person name="Takami H."/>
        </authorList>
    </citation>
    <scope>NUCLEOTIDE SEQUENCE</scope>
    <source>
        <strain evidence="1">Expedition CK06-06</strain>
    </source>
</reference>
<dbReference type="AlphaFoldDB" id="X1FIG7"/>
<proteinExistence type="predicted"/>
<organism evidence="1">
    <name type="scientific">marine sediment metagenome</name>
    <dbReference type="NCBI Taxonomy" id="412755"/>
    <lineage>
        <taxon>unclassified sequences</taxon>
        <taxon>metagenomes</taxon>
        <taxon>ecological metagenomes</taxon>
    </lineage>
</organism>
<dbReference type="EMBL" id="BARU01012776">
    <property type="protein sequence ID" value="GAH44757.1"/>
    <property type="molecule type" value="Genomic_DNA"/>
</dbReference>
<gene>
    <name evidence="1" type="ORF">S03H2_23403</name>
</gene>
<evidence type="ECO:0000313" key="1">
    <source>
        <dbReference type="EMBL" id="GAH44757.1"/>
    </source>
</evidence>
<name>X1FIG7_9ZZZZ</name>
<accession>X1FIG7</accession>
<sequence>MTKADILADQYPDVELLQADGFDDAVLGVVFDSMNAVPRLAYSITKCLETLMKRDNMSKEDAMEYFDFNVQGAYMGEKTPIWVDDLTICDV</sequence>
<comment type="caution">
    <text evidence="1">The sequence shown here is derived from an EMBL/GenBank/DDBJ whole genome shotgun (WGS) entry which is preliminary data.</text>
</comment>